<dbReference type="InterPro" id="IPR057538">
    <property type="entry name" value="RXYLT1_C"/>
</dbReference>
<evidence type="ECO:0000259" key="1">
    <source>
        <dbReference type="Pfam" id="PF24785"/>
    </source>
</evidence>
<dbReference type="Pfam" id="PF24785">
    <property type="entry name" value="RXYLT1_C"/>
    <property type="match status" value="1"/>
</dbReference>
<keyword evidence="2" id="KW-1185">Reference proteome</keyword>
<evidence type="ECO:0000313" key="2">
    <source>
        <dbReference type="Proteomes" id="UP000887540"/>
    </source>
</evidence>
<accession>A0A914EBY3</accession>
<feature type="domain" description="RXYLT1 C-terminal" evidence="1">
    <location>
        <begin position="13"/>
        <end position="138"/>
    </location>
</feature>
<dbReference type="GO" id="GO:0005794">
    <property type="term" value="C:Golgi apparatus"/>
    <property type="evidence" value="ECO:0007669"/>
    <property type="project" value="TreeGrafter"/>
</dbReference>
<evidence type="ECO:0000313" key="3">
    <source>
        <dbReference type="WBParaSite" id="ACRNAN_scaffold6953.g7952.t1"/>
    </source>
</evidence>
<sequence>MVDKIKERNLTSFLSYEHEWASKDGIHVIDYRNILRESIFTLCPWGINPESLRLYEAMEAGSIPIFQRLNSSRSPMTPMGANNPIPQFDNWSDAIDFVDKMRQNFSELEKLQQRIISFYKWYKESVQLKVKHVIDKAFKESHGYDC</sequence>
<protein>
    <recommendedName>
        <fullName evidence="1">RXYLT1 C-terminal domain-containing protein</fullName>
    </recommendedName>
</protein>
<dbReference type="AlphaFoldDB" id="A0A914EBY3"/>
<dbReference type="GO" id="GO:0120053">
    <property type="term" value="F:ribitol beta-1,4-xylosyltransferase activity"/>
    <property type="evidence" value="ECO:0007669"/>
    <property type="project" value="InterPro"/>
</dbReference>
<organism evidence="2 3">
    <name type="scientific">Acrobeloides nanus</name>
    <dbReference type="NCBI Taxonomy" id="290746"/>
    <lineage>
        <taxon>Eukaryota</taxon>
        <taxon>Metazoa</taxon>
        <taxon>Ecdysozoa</taxon>
        <taxon>Nematoda</taxon>
        <taxon>Chromadorea</taxon>
        <taxon>Rhabditida</taxon>
        <taxon>Tylenchina</taxon>
        <taxon>Cephalobomorpha</taxon>
        <taxon>Cephaloboidea</taxon>
        <taxon>Cephalobidae</taxon>
        <taxon>Acrobeloides</taxon>
    </lineage>
</organism>
<name>A0A914EBY3_9BILA</name>
<dbReference type="GO" id="GO:0035269">
    <property type="term" value="P:protein O-linked glycosylation via mannose"/>
    <property type="evidence" value="ECO:0007669"/>
    <property type="project" value="InterPro"/>
</dbReference>
<dbReference type="WBParaSite" id="ACRNAN_scaffold6953.g7952.t1">
    <property type="protein sequence ID" value="ACRNAN_scaffold6953.g7952.t1"/>
    <property type="gene ID" value="ACRNAN_scaffold6953.g7952"/>
</dbReference>
<reference evidence="3" key="1">
    <citation type="submission" date="2022-11" db="UniProtKB">
        <authorList>
            <consortium name="WormBaseParasite"/>
        </authorList>
    </citation>
    <scope>IDENTIFICATION</scope>
</reference>
<dbReference type="PANTHER" id="PTHR15576:SF1">
    <property type="entry name" value="RIBITOL-5-PHOSPHATE XYLOSYLTRANSFERASE 1"/>
    <property type="match status" value="1"/>
</dbReference>
<dbReference type="InterPro" id="IPR055286">
    <property type="entry name" value="RXYLT1-like"/>
</dbReference>
<proteinExistence type="predicted"/>
<dbReference type="Proteomes" id="UP000887540">
    <property type="component" value="Unplaced"/>
</dbReference>
<dbReference type="PANTHER" id="PTHR15576">
    <property type="entry name" value="RIBITOL-5-PHOSPHATE XYLOSYLTRANSFERASE 1"/>
    <property type="match status" value="1"/>
</dbReference>